<evidence type="ECO:0000313" key="2">
    <source>
        <dbReference type="Proteomes" id="UP001056708"/>
    </source>
</evidence>
<dbReference type="InterPro" id="IPR031975">
    <property type="entry name" value="Pilin_GH"/>
</dbReference>
<dbReference type="EMBL" id="CP098611">
    <property type="protein sequence ID" value="USR91397.1"/>
    <property type="molecule type" value="Genomic_DNA"/>
</dbReference>
<protein>
    <submittedName>
        <fullName evidence="1">Type IV pilin-like G/H family protein</fullName>
    </submittedName>
</protein>
<keyword evidence="2" id="KW-1185">Reference proteome</keyword>
<evidence type="ECO:0000313" key="1">
    <source>
        <dbReference type="EMBL" id="USR91397.1"/>
    </source>
</evidence>
<sequence length="295" mass="31944">MTLLSGFVSRCTLMVLLTTGVMLSPGGRVLSHGTSVPSQPRLAQAESPSDFGEALLGKWFSPSALGGEPLTFIFTEAGVLHFIVTLPRGRTVSQEFGYEVSNGSPNAVDLILPNGDRVATIAEITDSGILRFQIEGTQPGSPRPNDFDENVAEFERVSTSTELPARLVEANALDILIDISRAQRTHYLEFREFADSTEPLNSQPVPLETDDYRIEIETSQGSGHQVRITATAKREDLRSFTSGVFMVPNERGLEVSLVGICRSDEPQLTAPAMPIPPETSEGTVTCAPGSHLMER</sequence>
<gene>
    <name evidence="1" type="ORF">NEA10_01245</name>
</gene>
<dbReference type="RefSeq" id="WP_252663422.1">
    <property type="nucleotide sequence ID" value="NZ_CP098611.1"/>
</dbReference>
<dbReference type="Pfam" id="PF16734">
    <property type="entry name" value="Pilin_GH"/>
    <property type="match status" value="1"/>
</dbReference>
<proteinExistence type="predicted"/>
<name>A0ABY5AQ92_9CYAN</name>
<organism evidence="1 2">
    <name type="scientific">Phormidium yuhuli AB48</name>
    <dbReference type="NCBI Taxonomy" id="2940671"/>
    <lineage>
        <taxon>Bacteria</taxon>
        <taxon>Bacillati</taxon>
        <taxon>Cyanobacteriota</taxon>
        <taxon>Cyanophyceae</taxon>
        <taxon>Oscillatoriophycideae</taxon>
        <taxon>Oscillatoriales</taxon>
        <taxon>Oscillatoriaceae</taxon>
        <taxon>Phormidium</taxon>
        <taxon>Phormidium yuhuli</taxon>
    </lineage>
</organism>
<accession>A0ABY5AQ92</accession>
<dbReference type="Proteomes" id="UP001056708">
    <property type="component" value="Chromosome"/>
</dbReference>
<reference evidence="1" key="1">
    <citation type="submission" date="2022-06" db="EMBL/GenBank/DDBJ databases">
        <title>Genome sequence of Phormidium yuhuli AB48 isolated from an industrial photobioreactor environment.</title>
        <authorList>
            <person name="Qiu Y."/>
            <person name="Noonan A.J.C."/>
            <person name="Dofher K."/>
            <person name="Koch M."/>
            <person name="Kieft B."/>
            <person name="Lin X."/>
            <person name="Ziels R.M."/>
            <person name="Hallam S.J."/>
        </authorList>
    </citation>
    <scope>NUCLEOTIDE SEQUENCE</scope>
    <source>
        <strain evidence="1">AB48</strain>
    </source>
</reference>